<feature type="domain" description="Major facilitator superfamily (MFS) profile" evidence="9">
    <location>
        <begin position="19"/>
        <end position="467"/>
    </location>
</feature>
<dbReference type="PANTHER" id="PTHR42718:SF42">
    <property type="entry name" value="EXPORT PROTEIN"/>
    <property type="match status" value="1"/>
</dbReference>
<keyword evidence="5 8" id="KW-1133">Transmembrane helix</keyword>
<dbReference type="RefSeq" id="WP_091617258.1">
    <property type="nucleotide sequence ID" value="NZ_FOEF01000005.1"/>
</dbReference>
<dbReference type="Gene3D" id="1.20.1720.10">
    <property type="entry name" value="Multidrug resistance protein D"/>
    <property type="match status" value="1"/>
</dbReference>
<dbReference type="InterPro" id="IPR020846">
    <property type="entry name" value="MFS_dom"/>
</dbReference>
<keyword evidence="3" id="KW-1003">Cell membrane</keyword>
<dbReference type="Proteomes" id="UP000198582">
    <property type="component" value="Unassembled WGS sequence"/>
</dbReference>
<keyword evidence="2" id="KW-0813">Transport</keyword>
<dbReference type="Pfam" id="PF07690">
    <property type="entry name" value="MFS_1"/>
    <property type="match status" value="1"/>
</dbReference>
<dbReference type="EMBL" id="FOEF01000005">
    <property type="protein sequence ID" value="SEP26634.1"/>
    <property type="molecule type" value="Genomic_DNA"/>
</dbReference>
<evidence type="ECO:0000256" key="4">
    <source>
        <dbReference type="ARBA" id="ARBA00022692"/>
    </source>
</evidence>
<gene>
    <name evidence="10" type="ORF">SAMN04489732_105161</name>
</gene>
<feature type="transmembrane region" description="Helical" evidence="8">
    <location>
        <begin position="205"/>
        <end position="224"/>
    </location>
</feature>
<dbReference type="InterPro" id="IPR036259">
    <property type="entry name" value="MFS_trans_sf"/>
</dbReference>
<dbReference type="GO" id="GO:0005886">
    <property type="term" value="C:plasma membrane"/>
    <property type="evidence" value="ECO:0007669"/>
    <property type="project" value="UniProtKB-SubCell"/>
</dbReference>
<feature type="transmembrane region" description="Helical" evidence="8">
    <location>
        <begin position="110"/>
        <end position="131"/>
    </location>
</feature>
<evidence type="ECO:0000256" key="3">
    <source>
        <dbReference type="ARBA" id="ARBA00022475"/>
    </source>
</evidence>
<dbReference type="Gene3D" id="1.20.1250.20">
    <property type="entry name" value="MFS general substrate transporter like domains"/>
    <property type="match status" value="1"/>
</dbReference>
<evidence type="ECO:0000256" key="1">
    <source>
        <dbReference type="ARBA" id="ARBA00004651"/>
    </source>
</evidence>
<feature type="transmembrane region" description="Helical" evidence="8">
    <location>
        <begin position="413"/>
        <end position="431"/>
    </location>
</feature>
<evidence type="ECO:0000313" key="11">
    <source>
        <dbReference type="Proteomes" id="UP000198582"/>
    </source>
</evidence>
<name>A0A1H8WG22_9PSEU</name>
<keyword evidence="4 8" id="KW-0812">Transmembrane</keyword>
<dbReference type="InterPro" id="IPR011701">
    <property type="entry name" value="MFS"/>
</dbReference>
<evidence type="ECO:0000256" key="2">
    <source>
        <dbReference type="ARBA" id="ARBA00022448"/>
    </source>
</evidence>
<feature type="transmembrane region" description="Helical" evidence="8">
    <location>
        <begin position="143"/>
        <end position="165"/>
    </location>
</feature>
<dbReference type="InterPro" id="IPR004638">
    <property type="entry name" value="EmrB-like"/>
</dbReference>
<dbReference type="NCBIfam" id="TIGR00711">
    <property type="entry name" value="efflux_EmrB"/>
    <property type="match status" value="1"/>
</dbReference>
<evidence type="ECO:0000256" key="6">
    <source>
        <dbReference type="ARBA" id="ARBA00023136"/>
    </source>
</evidence>
<comment type="subcellular location">
    <subcellularLocation>
        <location evidence="1">Cell membrane</location>
        <topology evidence="1">Multi-pass membrane protein</topology>
    </subcellularLocation>
</comment>
<feature type="transmembrane region" description="Helical" evidence="8">
    <location>
        <begin position="19"/>
        <end position="41"/>
    </location>
</feature>
<dbReference type="GO" id="GO:0022857">
    <property type="term" value="F:transmembrane transporter activity"/>
    <property type="evidence" value="ECO:0007669"/>
    <property type="project" value="InterPro"/>
</dbReference>
<organism evidence="10 11">
    <name type="scientific">Amycolatopsis saalfeldensis</name>
    <dbReference type="NCBI Taxonomy" id="394193"/>
    <lineage>
        <taxon>Bacteria</taxon>
        <taxon>Bacillati</taxon>
        <taxon>Actinomycetota</taxon>
        <taxon>Actinomycetes</taxon>
        <taxon>Pseudonocardiales</taxon>
        <taxon>Pseudonocardiaceae</taxon>
        <taxon>Amycolatopsis</taxon>
    </lineage>
</organism>
<evidence type="ECO:0000259" key="9">
    <source>
        <dbReference type="PROSITE" id="PS50850"/>
    </source>
</evidence>
<feature type="transmembrane region" description="Helical" evidence="8">
    <location>
        <begin position="171"/>
        <end position="193"/>
    </location>
</feature>
<dbReference type="SUPFAM" id="SSF103473">
    <property type="entry name" value="MFS general substrate transporter"/>
    <property type="match status" value="1"/>
</dbReference>
<feature type="transmembrane region" description="Helical" evidence="8">
    <location>
        <begin position="236"/>
        <end position="254"/>
    </location>
</feature>
<feature type="transmembrane region" description="Helical" evidence="8">
    <location>
        <begin position="85"/>
        <end position="104"/>
    </location>
</feature>
<feature type="transmembrane region" description="Helical" evidence="8">
    <location>
        <begin position="335"/>
        <end position="355"/>
    </location>
</feature>
<protein>
    <submittedName>
        <fullName evidence="10">Drug resistance transporter, EmrB/QacA subfamily</fullName>
    </submittedName>
</protein>
<evidence type="ECO:0000313" key="10">
    <source>
        <dbReference type="EMBL" id="SEP26634.1"/>
    </source>
</evidence>
<evidence type="ECO:0000256" key="5">
    <source>
        <dbReference type="ARBA" id="ARBA00022989"/>
    </source>
</evidence>
<dbReference type="CDD" id="cd17321">
    <property type="entry name" value="MFS_MMR_MDR_like"/>
    <property type="match status" value="1"/>
</dbReference>
<proteinExistence type="predicted"/>
<evidence type="ECO:0000256" key="8">
    <source>
        <dbReference type="SAM" id="Phobius"/>
    </source>
</evidence>
<feature type="region of interest" description="Disordered" evidence="7">
    <location>
        <begin position="477"/>
        <end position="498"/>
    </location>
</feature>
<evidence type="ECO:0000256" key="7">
    <source>
        <dbReference type="SAM" id="MobiDB-lite"/>
    </source>
</evidence>
<dbReference type="STRING" id="394193.SAMN04489732_105161"/>
<feature type="transmembrane region" description="Helical" evidence="8">
    <location>
        <begin position="302"/>
        <end position="323"/>
    </location>
</feature>
<feature type="transmembrane region" description="Helical" evidence="8">
    <location>
        <begin position="443"/>
        <end position="462"/>
    </location>
</feature>
<keyword evidence="6 8" id="KW-0472">Membrane</keyword>
<feature type="transmembrane region" description="Helical" evidence="8">
    <location>
        <begin position="367"/>
        <end position="392"/>
    </location>
</feature>
<dbReference type="PROSITE" id="PS50850">
    <property type="entry name" value="MFS"/>
    <property type="match status" value="1"/>
</dbReference>
<dbReference type="AlphaFoldDB" id="A0A1H8WG22"/>
<dbReference type="PANTHER" id="PTHR42718">
    <property type="entry name" value="MAJOR FACILITATOR SUPERFAMILY MULTIDRUG TRANSPORTER MFSC"/>
    <property type="match status" value="1"/>
</dbReference>
<reference evidence="11" key="1">
    <citation type="submission" date="2016-10" db="EMBL/GenBank/DDBJ databases">
        <authorList>
            <person name="Varghese N."/>
            <person name="Submissions S."/>
        </authorList>
    </citation>
    <scope>NUCLEOTIDE SEQUENCE [LARGE SCALE GENOMIC DNA]</scope>
    <source>
        <strain evidence="11">DSM 44993</strain>
    </source>
</reference>
<dbReference type="OrthoDB" id="7375466at2"/>
<sequence length="517" mass="52298">MTAAEATGIRWGTPMARGVLWTTILGSGMAMLDGSVVNVALPRIGEELQASVAGLQWILDGYLLALAALILVAGSLGDRYGRRRVYLVGVVWFGVASGLCAAATSTEMLVAFRILQGIGGALLTPGSLAILQSSFAHDDRARAIGAWSGLGGIASAVGPLVGGLLVQVWSWRLAFLINLPVAVIVVLMARRYVPESRDTAATGHPDFGAAALGALGLAGVTGALVEAPGRGIGDPIVLVALVVGVLGLGAFVWLQHRSREPLVPPSLFRDRTFTLSNALTFVVYAGLGGVLMLMVMQLQVSLGYSPTAAGLAGLPITIIMLLLSGRSGALAQRIGPRLQLVVGPIVVGAGMLLLMRVGPGSSYLGSVLPAVVVFGLGLATVVAPVTATVLAAAPDRYAGVASGVNNAIARSGGLLAVAVLPAAAGLTGSAYRDPVALTAGWRMALLICAVLAVAGGLIALGIHNGVLGAGPAETDAADADDTAAATTHPAEESPHPGDCFHCGVEGPPTYIRPVKSS</sequence>
<accession>A0A1H8WG22</accession>
<feature type="transmembrane region" description="Helical" evidence="8">
    <location>
        <begin position="275"/>
        <end position="296"/>
    </location>
</feature>
<keyword evidence="11" id="KW-1185">Reference proteome</keyword>
<feature type="transmembrane region" description="Helical" evidence="8">
    <location>
        <begin position="53"/>
        <end position="73"/>
    </location>
</feature>